<evidence type="ECO:0000313" key="3">
    <source>
        <dbReference type="Proteomes" id="UP001595384"/>
    </source>
</evidence>
<proteinExistence type="predicted"/>
<keyword evidence="3" id="KW-1185">Reference proteome</keyword>
<feature type="signal peptide" evidence="1">
    <location>
        <begin position="1"/>
        <end position="19"/>
    </location>
</feature>
<comment type="caution">
    <text evidence="2">The sequence shown here is derived from an EMBL/GenBank/DDBJ whole genome shotgun (WGS) entry which is preliminary data.</text>
</comment>
<organism evidence="2 3">
    <name type="scientific">Vibrio zhugei</name>
    <dbReference type="NCBI Taxonomy" id="2479546"/>
    <lineage>
        <taxon>Bacteria</taxon>
        <taxon>Pseudomonadati</taxon>
        <taxon>Pseudomonadota</taxon>
        <taxon>Gammaproteobacteria</taxon>
        <taxon>Vibrionales</taxon>
        <taxon>Vibrionaceae</taxon>
        <taxon>Vibrio</taxon>
    </lineage>
</organism>
<dbReference type="Proteomes" id="UP001595384">
    <property type="component" value="Unassembled WGS sequence"/>
</dbReference>
<protein>
    <submittedName>
        <fullName evidence="2">DUF2861 family protein</fullName>
    </submittedName>
</protein>
<dbReference type="Pfam" id="PF11060">
    <property type="entry name" value="DUF2861"/>
    <property type="match status" value="1"/>
</dbReference>
<dbReference type="EMBL" id="JBHRSE010000103">
    <property type="protein sequence ID" value="MFC3025081.1"/>
    <property type="molecule type" value="Genomic_DNA"/>
</dbReference>
<evidence type="ECO:0000256" key="1">
    <source>
        <dbReference type="SAM" id="SignalP"/>
    </source>
</evidence>
<reference evidence="3" key="1">
    <citation type="journal article" date="2019" name="Int. J. Syst. Evol. Microbiol.">
        <title>The Global Catalogue of Microorganisms (GCM) 10K type strain sequencing project: providing services to taxonomists for standard genome sequencing and annotation.</title>
        <authorList>
            <consortium name="The Broad Institute Genomics Platform"/>
            <consortium name="The Broad Institute Genome Sequencing Center for Infectious Disease"/>
            <person name="Wu L."/>
            <person name="Ma J."/>
        </authorList>
    </citation>
    <scope>NUCLEOTIDE SEQUENCE [LARGE SCALE GENOMIC DNA]</scope>
    <source>
        <strain evidence="3">KCTC 62784</strain>
    </source>
</reference>
<dbReference type="InterPro" id="IPR021290">
    <property type="entry name" value="DUF2861"/>
</dbReference>
<gene>
    <name evidence="2" type="ORF">ACFODT_14840</name>
</gene>
<feature type="chain" id="PRO_5045612657" evidence="1">
    <location>
        <begin position="20"/>
        <end position="301"/>
    </location>
</feature>
<name>A0ABV7CAN0_9VIBR</name>
<accession>A0ABV7CAN0</accession>
<sequence>MKKALLLGTCLCVPFFAHADWFEENTPLTQAHQHLLEGDLTSMFDSMVEVWQLDKNKNISDHLNDLLMQALEADCGKGLDSKQFPSWINAVTLRRVNIQSPGRDVYQAIIEASTGKPISAIRLTQWVDKTISSDTSFKEVKASDINDYSPATQDSNNNAHHYIQRYNLNNALSVGLYRLDITASDQESWSTWIILGKQKARQSVRWASKDHWKVEKNALLNKYCPLPKLGVTVYDYVKDDYKPIWKHSYDSDYPTSLPIDSLPPNNYVMAISMTQQRWQGPLILENSQVISKTYTVPNKEK</sequence>
<dbReference type="RefSeq" id="WP_123014286.1">
    <property type="nucleotide sequence ID" value="NZ_AP024912.1"/>
</dbReference>
<keyword evidence="1" id="KW-0732">Signal</keyword>
<evidence type="ECO:0000313" key="2">
    <source>
        <dbReference type="EMBL" id="MFC3025081.1"/>
    </source>
</evidence>